<proteinExistence type="predicted"/>
<keyword evidence="2" id="KW-1185">Reference proteome</keyword>
<evidence type="ECO:0000313" key="1">
    <source>
        <dbReference type="EMBL" id="CDM28989.1"/>
    </source>
</evidence>
<protein>
    <submittedName>
        <fullName evidence="1">Genomic scaffold, ProqFM164S01</fullName>
    </submittedName>
</protein>
<dbReference type="OrthoDB" id="1928087at2759"/>
<sequence length="107" mass="11923">MECAELSSNGRFDTDKYICPDCQENRSCSALETGGVHQTYRAKRVRKARSVVHGGKSTDFLLRVSKPSCRRPELWLIGNLGTPPPLNVDYTIFFSGVFSGLAYGFDQ</sequence>
<dbReference type="AlphaFoldDB" id="W6Q498"/>
<dbReference type="Proteomes" id="UP000030686">
    <property type="component" value="Unassembled WGS sequence"/>
</dbReference>
<organism evidence="1 2">
    <name type="scientific">Penicillium roqueforti (strain FM164)</name>
    <dbReference type="NCBI Taxonomy" id="1365484"/>
    <lineage>
        <taxon>Eukaryota</taxon>
        <taxon>Fungi</taxon>
        <taxon>Dikarya</taxon>
        <taxon>Ascomycota</taxon>
        <taxon>Pezizomycotina</taxon>
        <taxon>Eurotiomycetes</taxon>
        <taxon>Eurotiomycetidae</taxon>
        <taxon>Eurotiales</taxon>
        <taxon>Aspergillaceae</taxon>
        <taxon>Penicillium</taxon>
    </lineage>
</organism>
<reference evidence="1" key="1">
    <citation type="journal article" date="2014" name="Nat. Commun.">
        <title>Multiple recent horizontal transfers of a large genomic region in cheese making fungi.</title>
        <authorList>
            <person name="Cheeseman K."/>
            <person name="Ropars J."/>
            <person name="Renault P."/>
            <person name="Dupont J."/>
            <person name="Gouzy J."/>
            <person name="Branca A."/>
            <person name="Abraham A.L."/>
            <person name="Ceppi M."/>
            <person name="Conseiller E."/>
            <person name="Debuchy R."/>
            <person name="Malagnac F."/>
            <person name="Goarin A."/>
            <person name="Silar P."/>
            <person name="Lacoste S."/>
            <person name="Sallet E."/>
            <person name="Bensimon A."/>
            <person name="Giraud T."/>
            <person name="Brygoo Y."/>
        </authorList>
    </citation>
    <scope>NUCLEOTIDE SEQUENCE [LARGE SCALE GENOMIC DNA]</scope>
    <source>
        <strain evidence="1">FM164</strain>
    </source>
</reference>
<name>W6Q498_PENRF</name>
<dbReference type="EMBL" id="HG792015">
    <property type="protein sequence ID" value="CDM28989.1"/>
    <property type="molecule type" value="Genomic_DNA"/>
</dbReference>
<evidence type="ECO:0000313" key="2">
    <source>
        <dbReference type="Proteomes" id="UP000030686"/>
    </source>
</evidence>
<gene>
    <name evidence="1" type="ORF">PROQFM164_S01g002800</name>
</gene>
<accession>W6Q498</accession>